<accession>A0AAD5GGK8</accession>
<dbReference type="GO" id="GO:0008270">
    <property type="term" value="F:zinc ion binding"/>
    <property type="evidence" value="ECO:0007669"/>
    <property type="project" value="UniProtKB-KW"/>
</dbReference>
<keyword evidence="13" id="KW-0325">Glycoprotein</keyword>
<evidence type="ECO:0000313" key="22">
    <source>
        <dbReference type="Proteomes" id="UP001206925"/>
    </source>
</evidence>
<dbReference type="SMART" id="SM00184">
    <property type="entry name" value="RING"/>
    <property type="match status" value="1"/>
</dbReference>
<dbReference type="Pfam" id="PF14380">
    <property type="entry name" value="WAK_assoc"/>
    <property type="match status" value="1"/>
</dbReference>
<evidence type="ECO:0000256" key="14">
    <source>
        <dbReference type="ARBA" id="ARBA00024209"/>
    </source>
</evidence>
<feature type="transmembrane region" description="Helical" evidence="18">
    <location>
        <begin position="245"/>
        <end position="270"/>
    </location>
</feature>
<dbReference type="PANTHER" id="PTHR46279">
    <property type="entry name" value="RING/U-BOX SUPERFAMILY PROTEIN"/>
    <property type="match status" value="1"/>
</dbReference>
<reference evidence="21" key="1">
    <citation type="submission" date="2022-06" db="EMBL/GenBank/DDBJ databases">
        <title>Uncovering the hologenomic basis of an extraordinary plant invasion.</title>
        <authorList>
            <person name="Bieker V.C."/>
            <person name="Martin M.D."/>
            <person name="Gilbert T."/>
            <person name="Hodgins K."/>
            <person name="Battlay P."/>
            <person name="Petersen B."/>
            <person name="Wilson J."/>
        </authorList>
    </citation>
    <scope>NUCLEOTIDE SEQUENCE</scope>
    <source>
        <strain evidence="21">AA19_3_7</strain>
        <tissue evidence="21">Leaf</tissue>
    </source>
</reference>
<keyword evidence="8 17" id="KW-0863">Zinc-finger</keyword>
<keyword evidence="5 18" id="KW-0812">Transmembrane</keyword>
<proteinExistence type="inferred from homology"/>
<comment type="caution">
    <text evidence="21">The sequence shown here is derived from an EMBL/GenBank/DDBJ whole genome shotgun (WGS) entry which is preliminary data.</text>
</comment>
<comment type="pathway">
    <text evidence="3">Protein modification; protein ubiquitination.</text>
</comment>
<evidence type="ECO:0000256" key="12">
    <source>
        <dbReference type="ARBA" id="ARBA00023136"/>
    </source>
</evidence>
<dbReference type="InterPro" id="IPR025287">
    <property type="entry name" value="WAK_GUB"/>
</dbReference>
<evidence type="ECO:0000256" key="6">
    <source>
        <dbReference type="ARBA" id="ARBA00022723"/>
    </source>
</evidence>
<keyword evidence="7 19" id="KW-0732">Signal</keyword>
<evidence type="ECO:0000256" key="8">
    <source>
        <dbReference type="ARBA" id="ARBA00022771"/>
    </source>
</evidence>
<feature type="domain" description="RING-type" evidence="20">
    <location>
        <begin position="327"/>
        <end position="369"/>
    </location>
</feature>
<dbReference type="InterPro" id="IPR001841">
    <property type="entry name" value="Znf_RING"/>
</dbReference>
<evidence type="ECO:0000256" key="3">
    <source>
        <dbReference type="ARBA" id="ARBA00004906"/>
    </source>
</evidence>
<feature type="chain" id="PRO_5042214729" description="RING-type domain-containing protein" evidence="19">
    <location>
        <begin position="33"/>
        <end position="382"/>
    </location>
</feature>
<evidence type="ECO:0000256" key="7">
    <source>
        <dbReference type="ARBA" id="ARBA00022729"/>
    </source>
</evidence>
<evidence type="ECO:0000256" key="13">
    <source>
        <dbReference type="ARBA" id="ARBA00023180"/>
    </source>
</evidence>
<evidence type="ECO:0000256" key="18">
    <source>
        <dbReference type="SAM" id="Phobius"/>
    </source>
</evidence>
<evidence type="ECO:0000259" key="20">
    <source>
        <dbReference type="PROSITE" id="PS50089"/>
    </source>
</evidence>
<evidence type="ECO:0000256" key="1">
    <source>
        <dbReference type="ARBA" id="ARBA00000900"/>
    </source>
</evidence>
<dbReference type="PANTHER" id="PTHR46279:SF2">
    <property type="entry name" value="RING-H2 FINGER PROTEIN ATL21A-RELATED"/>
    <property type="match status" value="1"/>
</dbReference>
<protein>
    <recommendedName>
        <fullName evidence="20">RING-type domain-containing protein</fullName>
    </recommendedName>
</protein>
<dbReference type="SUPFAM" id="SSF57850">
    <property type="entry name" value="RING/U-box"/>
    <property type="match status" value="1"/>
</dbReference>
<evidence type="ECO:0000256" key="11">
    <source>
        <dbReference type="ARBA" id="ARBA00022989"/>
    </source>
</evidence>
<keyword evidence="12 18" id="KW-0472">Membrane</keyword>
<comment type="catalytic activity">
    <reaction evidence="1">
        <text>S-ubiquitinyl-[E2 ubiquitin-conjugating enzyme]-L-cysteine + [acceptor protein]-L-lysine = [E2 ubiquitin-conjugating enzyme]-L-cysteine + N(6)-ubiquitinyl-[acceptor protein]-L-lysine.</text>
        <dbReference type="EC" id="2.3.2.27"/>
    </reaction>
</comment>
<dbReference type="InterPro" id="IPR013083">
    <property type="entry name" value="Znf_RING/FYVE/PHD"/>
</dbReference>
<gene>
    <name evidence="21" type="ORF">M8C21_003253</name>
</gene>
<keyword evidence="6" id="KW-0479">Metal-binding</keyword>
<keyword evidence="22" id="KW-1185">Reference proteome</keyword>
<name>A0AAD5GGK8_AMBAR</name>
<keyword evidence="10" id="KW-0862">Zinc</keyword>
<dbReference type="EMBL" id="JAMZMK010008133">
    <property type="protein sequence ID" value="KAI7741820.1"/>
    <property type="molecule type" value="Genomic_DNA"/>
</dbReference>
<evidence type="ECO:0000256" key="4">
    <source>
        <dbReference type="ARBA" id="ARBA00022679"/>
    </source>
</evidence>
<dbReference type="AlphaFoldDB" id="A0AAD5GGK8"/>
<dbReference type="Proteomes" id="UP001206925">
    <property type="component" value="Unassembled WGS sequence"/>
</dbReference>
<evidence type="ECO:0000256" key="16">
    <source>
        <dbReference type="ARBA" id="ARBA00048679"/>
    </source>
</evidence>
<comment type="similarity">
    <text evidence="14">Belongs to the RING-type zinc finger family. ATL subfamily.</text>
</comment>
<evidence type="ECO:0000256" key="5">
    <source>
        <dbReference type="ARBA" id="ARBA00022692"/>
    </source>
</evidence>
<evidence type="ECO:0000256" key="15">
    <source>
        <dbReference type="ARBA" id="ARBA00047899"/>
    </source>
</evidence>
<keyword evidence="4" id="KW-0808">Transferase</keyword>
<evidence type="ECO:0000256" key="19">
    <source>
        <dbReference type="SAM" id="SignalP"/>
    </source>
</evidence>
<comment type="catalytic activity">
    <reaction evidence="15">
        <text>L-threonyl-[protein] + ATP = O-phospho-L-threonyl-[protein] + ADP + H(+)</text>
        <dbReference type="Rhea" id="RHEA:46608"/>
        <dbReference type="Rhea" id="RHEA-COMP:11060"/>
        <dbReference type="Rhea" id="RHEA-COMP:11605"/>
        <dbReference type="ChEBI" id="CHEBI:15378"/>
        <dbReference type="ChEBI" id="CHEBI:30013"/>
        <dbReference type="ChEBI" id="CHEBI:30616"/>
        <dbReference type="ChEBI" id="CHEBI:61977"/>
        <dbReference type="ChEBI" id="CHEBI:456216"/>
        <dbReference type="EC" id="2.7.11.1"/>
    </reaction>
</comment>
<dbReference type="GO" id="GO:0016020">
    <property type="term" value="C:membrane"/>
    <property type="evidence" value="ECO:0007669"/>
    <property type="project" value="UniProtKB-SubCell"/>
</dbReference>
<dbReference type="Gene3D" id="3.30.40.10">
    <property type="entry name" value="Zinc/RING finger domain, C3HC4 (zinc finger)"/>
    <property type="match status" value="1"/>
</dbReference>
<evidence type="ECO:0000256" key="17">
    <source>
        <dbReference type="PROSITE-ProRule" id="PRU00175"/>
    </source>
</evidence>
<keyword evidence="11 18" id="KW-1133">Transmembrane helix</keyword>
<dbReference type="Pfam" id="PF13639">
    <property type="entry name" value="zf-RING_2"/>
    <property type="match status" value="1"/>
</dbReference>
<sequence length="382" mass="42173">MMDIVASWISMESYKVLLCLLFFITLYALAASDDCPTSYCGQSFTEVRFPFRLINQQPENCGYAGFDLRCGYPNTLLINLPGSGEFSVRSISYHSPAIRVNDRLNCLPARLQKLDLSNSPFSPSNFQNFTLLSCPSDAKILSSYKPIACLSNSSFSVFATDSESFVTLMTSNATGCVIADRLRVPVDRPYDDGLTSQLDKDITLTWSKPDCAKCERLGDSCGYANSNTKKTKCFSNLAAPKPSGIFRIIAFAMAIPAMLASVVIACFMCTKDRRNQLNRRTNITAVTPEDANPPPNIVGLDQATIESYTKVVLGESKRLPGHEDATCPICLSEYNVKEMVRCIPECRHCFHAECIDEWLKVNGTCPVCRNSPSPVHVESTES</sequence>
<dbReference type="Pfam" id="PF13947">
    <property type="entry name" value="GUB_WAK_bind"/>
    <property type="match status" value="1"/>
</dbReference>
<dbReference type="InterPro" id="IPR046948">
    <property type="entry name" value="ATL20-22-like"/>
</dbReference>
<dbReference type="GO" id="GO:0030247">
    <property type="term" value="F:polysaccharide binding"/>
    <property type="evidence" value="ECO:0007669"/>
    <property type="project" value="InterPro"/>
</dbReference>
<evidence type="ECO:0000313" key="21">
    <source>
        <dbReference type="EMBL" id="KAI7741820.1"/>
    </source>
</evidence>
<evidence type="ECO:0000256" key="9">
    <source>
        <dbReference type="ARBA" id="ARBA00022786"/>
    </source>
</evidence>
<comment type="catalytic activity">
    <reaction evidence="16">
        <text>L-seryl-[protein] + ATP = O-phospho-L-seryl-[protein] + ADP + H(+)</text>
        <dbReference type="Rhea" id="RHEA:17989"/>
        <dbReference type="Rhea" id="RHEA-COMP:9863"/>
        <dbReference type="Rhea" id="RHEA-COMP:11604"/>
        <dbReference type="ChEBI" id="CHEBI:15378"/>
        <dbReference type="ChEBI" id="CHEBI:29999"/>
        <dbReference type="ChEBI" id="CHEBI:30616"/>
        <dbReference type="ChEBI" id="CHEBI:83421"/>
        <dbReference type="ChEBI" id="CHEBI:456216"/>
        <dbReference type="EC" id="2.7.11.1"/>
    </reaction>
</comment>
<dbReference type="GO" id="GO:0004674">
    <property type="term" value="F:protein serine/threonine kinase activity"/>
    <property type="evidence" value="ECO:0007669"/>
    <property type="project" value="UniProtKB-EC"/>
</dbReference>
<evidence type="ECO:0000256" key="10">
    <source>
        <dbReference type="ARBA" id="ARBA00022833"/>
    </source>
</evidence>
<dbReference type="PROSITE" id="PS50089">
    <property type="entry name" value="ZF_RING_2"/>
    <property type="match status" value="1"/>
</dbReference>
<comment type="subcellular location">
    <subcellularLocation>
        <location evidence="2">Membrane</location>
        <topology evidence="2">Single-pass membrane protein</topology>
    </subcellularLocation>
</comment>
<dbReference type="GO" id="GO:0061630">
    <property type="term" value="F:ubiquitin protein ligase activity"/>
    <property type="evidence" value="ECO:0007669"/>
    <property type="project" value="UniProtKB-EC"/>
</dbReference>
<dbReference type="CDD" id="cd16461">
    <property type="entry name" value="RING-H2_EL5-like"/>
    <property type="match status" value="1"/>
</dbReference>
<evidence type="ECO:0000256" key="2">
    <source>
        <dbReference type="ARBA" id="ARBA00004167"/>
    </source>
</evidence>
<feature type="signal peptide" evidence="19">
    <location>
        <begin position="1"/>
        <end position="32"/>
    </location>
</feature>
<keyword evidence="9" id="KW-0833">Ubl conjugation pathway</keyword>
<organism evidence="21 22">
    <name type="scientific">Ambrosia artemisiifolia</name>
    <name type="common">Common ragweed</name>
    <dbReference type="NCBI Taxonomy" id="4212"/>
    <lineage>
        <taxon>Eukaryota</taxon>
        <taxon>Viridiplantae</taxon>
        <taxon>Streptophyta</taxon>
        <taxon>Embryophyta</taxon>
        <taxon>Tracheophyta</taxon>
        <taxon>Spermatophyta</taxon>
        <taxon>Magnoliopsida</taxon>
        <taxon>eudicotyledons</taxon>
        <taxon>Gunneridae</taxon>
        <taxon>Pentapetalae</taxon>
        <taxon>asterids</taxon>
        <taxon>campanulids</taxon>
        <taxon>Asterales</taxon>
        <taxon>Asteraceae</taxon>
        <taxon>Asteroideae</taxon>
        <taxon>Heliantheae alliance</taxon>
        <taxon>Heliantheae</taxon>
        <taxon>Ambrosia</taxon>
    </lineage>
</organism>
<dbReference type="InterPro" id="IPR032872">
    <property type="entry name" value="WAK_assoc_C"/>
</dbReference>